<dbReference type="RefSeq" id="WP_019467016.1">
    <property type="nucleotide sequence ID" value="NZ_ALOY01000181.1"/>
</dbReference>
<keyword evidence="2" id="KW-1185">Reference proteome</keyword>
<dbReference type="EMBL" id="CP008884">
    <property type="protein sequence ID" value="AIF49437.1"/>
    <property type="molecule type" value="Genomic_DNA"/>
</dbReference>
<dbReference type="HOGENOM" id="CLU_2568373_0_0_6"/>
<organism evidence="1 2">
    <name type="scientific">Dyella japonica A8</name>
    <dbReference type="NCBI Taxonomy" id="1217721"/>
    <lineage>
        <taxon>Bacteria</taxon>
        <taxon>Pseudomonadati</taxon>
        <taxon>Pseudomonadota</taxon>
        <taxon>Gammaproteobacteria</taxon>
        <taxon>Lysobacterales</taxon>
        <taxon>Rhodanobacteraceae</taxon>
        <taxon>Dyella</taxon>
    </lineage>
</organism>
<proteinExistence type="predicted"/>
<dbReference type="KEGG" id="dja:HY57_20315"/>
<accession>A0A075K741</accession>
<dbReference type="AlphaFoldDB" id="A0A075K741"/>
<evidence type="ECO:0000313" key="1">
    <source>
        <dbReference type="EMBL" id="AIF49437.1"/>
    </source>
</evidence>
<sequence>MNEQIECFICGDAAVAASQSRGGFKPVHCPSCKEYEVTRTAIEVWGADVPGQKERVAAALRQQLEEQQWQGVRVPKLVSPF</sequence>
<reference evidence="1 2" key="1">
    <citation type="submission" date="2014-07" db="EMBL/GenBank/DDBJ databases">
        <title>Complete Genome Sequence of Dyella japonica Strain A8 Isolated from Malaysian Tropical Soil.</title>
        <authorList>
            <person name="Hui R.K.H."/>
            <person name="Chen J.-W."/>
            <person name="Chan K.-G."/>
            <person name="Leung F.C.C."/>
        </authorList>
    </citation>
    <scope>NUCLEOTIDE SEQUENCE [LARGE SCALE GENOMIC DNA]</scope>
    <source>
        <strain evidence="1 2">A8</strain>
    </source>
</reference>
<name>A0A075K741_9GAMM</name>
<dbReference type="OrthoDB" id="6912229at2"/>
<protein>
    <submittedName>
        <fullName evidence="1">Uncharacterized protein</fullName>
    </submittedName>
</protein>
<evidence type="ECO:0000313" key="2">
    <source>
        <dbReference type="Proteomes" id="UP000027987"/>
    </source>
</evidence>
<dbReference type="PATRIC" id="fig|1217721.7.peg.4161"/>
<dbReference type="Proteomes" id="UP000027987">
    <property type="component" value="Chromosome"/>
</dbReference>
<gene>
    <name evidence="1" type="ORF">HY57_20315</name>
</gene>